<dbReference type="AlphaFoldDB" id="A0A953NB39"/>
<dbReference type="PROSITE" id="PS51471">
    <property type="entry name" value="FE2OG_OXY"/>
    <property type="match status" value="1"/>
</dbReference>
<feature type="binding site" evidence="9">
    <location>
        <position position="102"/>
    </location>
    <ligand>
        <name>2-oxoglutarate</name>
        <dbReference type="ChEBI" id="CHEBI:16810"/>
    </ligand>
</feature>
<dbReference type="EMBL" id="JAHXRI010000007">
    <property type="protein sequence ID" value="MBZ1351083.1"/>
    <property type="molecule type" value="Genomic_DNA"/>
</dbReference>
<keyword evidence="2" id="KW-0479">Metal-binding</keyword>
<dbReference type="InterPro" id="IPR037151">
    <property type="entry name" value="AlkB-like_sf"/>
</dbReference>
<dbReference type="InterPro" id="IPR027450">
    <property type="entry name" value="AlkB-like"/>
</dbReference>
<organism evidence="11 12">
    <name type="scientific">Zwartia hollandica</name>
    <dbReference type="NCBI Taxonomy" id="324606"/>
    <lineage>
        <taxon>Bacteria</taxon>
        <taxon>Pseudomonadati</taxon>
        <taxon>Pseudomonadota</taxon>
        <taxon>Betaproteobacteria</taxon>
        <taxon>Burkholderiales</taxon>
        <taxon>Alcaligenaceae</taxon>
        <taxon>Zwartia</taxon>
    </lineage>
</organism>
<feature type="binding site" evidence="9">
    <location>
        <position position="185"/>
    </location>
    <ligand>
        <name>2-oxoglutarate</name>
        <dbReference type="ChEBI" id="CHEBI:16810"/>
    </ligand>
</feature>
<name>A0A953NB39_9BURK</name>
<gene>
    <name evidence="11" type="ORF">KZZ10_10540</name>
</gene>
<keyword evidence="3" id="KW-0227">DNA damage</keyword>
<dbReference type="GO" id="GO:0006307">
    <property type="term" value="P:DNA alkylation repair"/>
    <property type="evidence" value="ECO:0007669"/>
    <property type="project" value="TreeGrafter"/>
</dbReference>
<evidence type="ECO:0000256" key="1">
    <source>
        <dbReference type="ARBA" id="ARBA00001954"/>
    </source>
</evidence>
<dbReference type="PANTHER" id="PTHR31573:SF1">
    <property type="entry name" value="DNA OXIDATIVE DEMETHYLASE ALKBH2"/>
    <property type="match status" value="1"/>
</dbReference>
<comment type="cofactor">
    <cofactor evidence="1">
        <name>Fe(2+)</name>
        <dbReference type="ChEBI" id="CHEBI:29033"/>
    </cofactor>
</comment>
<evidence type="ECO:0000256" key="8">
    <source>
        <dbReference type="ARBA" id="ARBA00023204"/>
    </source>
</evidence>
<dbReference type="GO" id="GO:0008198">
    <property type="term" value="F:ferrous iron binding"/>
    <property type="evidence" value="ECO:0007669"/>
    <property type="project" value="TreeGrafter"/>
</dbReference>
<dbReference type="GO" id="GO:0035516">
    <property type="term" value="F:broad specificity oxidative DNA demethylase activity"/>
    <property type="evidence" value="ECO:0007669"/>
    <property type="project" value="TreeGrafter"/>
</dbReference>
<keyword evidence="5 11" id="KW-0223">Dioxygenase</keyword>
<keyword evidence="6" id="KW-0560">Oxidoreductase</keyword>
<evidence type="ECO:0000256" key="7">
    <source>
        <dbReference type="ARBA" id="ARBA00023004"/>
    </source>
</evidence>
<dbReference type="Pfam" id="PF13532">
    <property type="entry name" value="2OG-FeII_Oxy_2"/>
    <property type="match status" value="1"/>
</dbReference>
<feature type="binding site" evidence="9">
    <location>
        <position position="187"/>
    </location>
    <ligand>
        <name>2-oxoglutarate</name>
        <dbReference type="ChEBI" id="CHEBI:16810"/>
    </ligand>
</feature>
<feature type="binding site" evidence="9">
    <location>
        <position position="112"/>
    </location>
    <ligand>
        <name>2-oxoglutarate</name>
        <dbReference type="ChEBI" id="CHEBI:16810"/>
    </ligand>
</feature>
<dbReference type="PANTHER" id="PTHR31573">
    <property type="entry name" value="ALPHA-KETOGLUTARATE-DEPENDENT DIOXYGENASE ALKB HOMOLOG 2"/>
    <property type="match status" value="1"/>
</dbReference>
<feature type="binding site" evidence="9">
    <location>
        <begin position="63"/>
        <end position="65"/>
    </location>
    <ligand>
        <name>substrate</name>
    </ligand>
</feature>
<dbReference type="Proteomes" id="UP000739565">
    <property type="component" value="Unassembled WGS sequence"/>
</dbReference>
<evidence type="ECO:0000256" key="5">
    <source>
        <dbReference type="ARBA" id="ARBA00022964"/>
    </source>
</evidence>
<proteinExistence type="predicted"/>
<keyword evidence="12" id="KW-1185">Reference proteome</keyword>
<evidence type="ECO:0000313" key="12">
    <source>
        <dbReference type="Proteomes" id="UP000739565"/>
    </source>
</evidence>
<dbReference type="InterPro" id="IPR032852">
    <property type="entry name" value="ALKBH2"/>
</dbReference>
<comment type="caution">
    <text evidence="11">The sequence shown here is derived from an EMBL/GenBank/DDBJ whole genome shotgun (WGS) entry which is preliminary data.</text>
</comment>
<accession>A0A953NB39</accession>
<feature type="binding site" evidence="9">
    <location>
        <position position="115"/>
    </location>
    <ligand>
        <name>substrate</name>
    </ligand>
</feature>
<dbReference type="GO" id="GO:0051747">
    <property type="term" value="F:cytosine C-5 DNA demethylase activity"/>
    <property type="evidence" value="ECO:0007669"/>
    <property type="project" value="TreeGrafter"/>
</dbReference>
<evidence type="ECO:0000256" key="9">
    <source>
        <dbReference type="PIRSR" id="PIRSR632852-1"/>
    </source>
</evidence>
<evidence type="ECO:0000259" key="10">
    <source>
        <dbReference type="PROSITE" id="PS51471"/>
    </source>
</evidence>
<feature type="binding site" evidence="9">
    <location>
        <position position="181"/>
    </location>
    <ligand>
        <name>2-oxoglutarate</name>
        <dbReference type="ChEBI" id="CHEBI:16810"/>
    </ligand>
</feature>
<evidence type="ECO:0000256" key="4">
    <source>
        <dbReference type="ARBA" id="ARBA00022842"/>
    </source>
</evidence>
<evidence type="ECO:0000256" key="2">
    <source>
        <dbReference type="ARBA" id="ARBA00022723"/>
    </source>
</evidence>
<reference evidence="11" key="1">
    <citation type="submission" date="2021-07" db="EMBL/GenBank/DDBJ databases">
        <title>New genus and species of the family Alcaligenaceae.</title>
        <authorList>
            <person name="Hahn M.W."/>
        </authorList>
    </citation>
    <scope>NUCLEOTIDE SEQUENCE</scope>
    <source>
        <strain evidence="11">LF4-65</strain>
    </source>
</reference>
<dbReference type="Gene3D" id="2.60.120.590">
    <property type="entry name" value="Alpha-ketoglutarate-dependent dioxygenase AlkB-like"/>
    <property type="match status" value="1"/>
</dbReference>
<dbReference type="RefSeq" id="WP_259661484.1">
    <property type="nucleotide sequence ID" value="NZ_JAHXRI010000007.1"/>
</dbReference>
<dbReference type="InterPro" id="IPR005123">
    <property type="entry name" value="Oxoglu/Fe-dep_dioxygenase_dom"/>
</dbReference>
<feature type="binding site" evidence="9">
    <location>
        <position position="100"/>
    </location>
    <ligand>
        <name>2-oxoglutarate</name>
        <dbReference type="ChEBI" id="CHEBI:16810"/>
    </ligand>
</feature>
<feature type="binding site" evidence="9">
    <location>
        <position position="169"/>
    </location>
    <ligand>
        <name>2-oxoglutarate</name>
        <dbReference type="ChEBI" id="CHEBI:16810"/>
    </ligand>
</feature>
<keyword evidence="4" id="KW-0460">Magnesium</keyword>
<evidence type="ECO:0000256" key="3">
    <source>
        <dbReference type="ARBA" id="ARBA00022763"/>
    </source>
</evidence>
<dbReference type="FunFam" id="2.60.120.590:FF:000004">
    <property type="entry name" value="DNA oxidative demethylase ALKBH2"/>
    <property type="match status" value="1"/>
</dbReference>
<evidence type="ECO:0000256" key="6">
    <source>
        <dbReference type="ARBA" id="ARBA00023002"/>
    </source>
</evidence>
<sequence length="194" mass="21805">MNLLPKDGSGLYIPGVFDETSCAALFASLLDTVNWKEDQLMMFGKLITTKRKVAWVGDAGCSYTYSGVKKFPQTWTPALLEIKQRIEALAHHEFNSCLLNLYHDGSEGMGWHSDDEKELDQAAPIASVSFGGERKFAFKHKSDRTSVSLTLANGSVLLMHTPTQQFWQHSLTKTKRAVAPRINLTFRAIRHDHH</sequence>
<protein>
    <submittedName>
        <fullName evidence="11">Alpha-ketoglutarate-dependent dioxygenase AlkB</fullName>
    </submittedName>
</protein>
<feature type="binding site" evidence="9">
    <location>
        <begin position="43"/>
        <end position="45"/>
    </location>
    <ligand>
        <name>substrate</name>
    </ligand>
</feature>
<keyword evidence="8" id="KW-0234">DNA repair</keyword>
<keyword evidence="7" id="KW-0408">Iron</keyword>
<feature type="domain" description="Fe2OG dioxygenase" evidence="10">
    <location>
        <begin position="93"/>
        <end position="190"/>
    </location>
</feature>
<evidence type="ECO:0000313" key="11">
    <source>
        <dbReference type="EMBL" id="MBZ1351083.1"/>
    </source>
</evidence>
<dbReference type="SUPFAM" id="SSF51197">
    <property type="entry name" value="Clavaminate synthase-like"/>
    <property type="match status" value="1"/>
</dbReference>